<comment type="similarity">
    <text evidence="3">Belongs to the trans-sulfuration enzymes family.</text>
</comment>
<evidence type="ECO:0000313" key="4">
    <source>
        <dbReference type="EMBL" id="WAH35665.1"/>
    </source>
</evidence>
<dbReference type="Proteomes" id="UP001164803">
    <property type="component" value="Chromosome"/>
</dbReference>
<protein>
    <submittedName>
        <fullName evidence="4">PLP-dependent transferase</fullName>
    </submittedName>
</protein>
<evidence type="ECO:0000313" key="5">
    <source>
        <dbReference type="Proteomes" id="UP001164803"/>
    </source>
</evidence>
<dbReference type="Pfam" id="PF01053">
    <property type="entry name" value="Cys_Met_Meta_PP"/>
    <property type="match status" value="1"/>
</dbReference>
<dbReference type="Gene3D" id="3.40.640.10">
    <property type="entry name" value="Type I PLP-dependent aspartate aminotransferase-like (Major domain)"/>
    <property type="match status" value="1"/>
</dbReference>
<dbReference type="RefSeq" id="WP_268042948.1">
    <property type="nucleotide sequence ID" value="NZ_CP104064.1"/>
</dbReference>
<keyword evidence="2 3" id="KW-0663">Pyridoxal phosphate</keyword>
<dbReference type="SUPFAM" id="SSF53383">
    <property type="entry name" value="PLP-dependent transferases"/>
    <property type="match status" value="1"/>
</dbReference>
<dbReference type="InterPro" id="IPR015424">
    <property type="entry name" value="PyrdxlP-dep_Trfase"/>
</dbReference>
<dbReference type="PANTHER" id="PTHR11808">
    <property type="entry name" value="TRANS-SULFURATION ENZYME FAMILY MEMBER"/>
    <property type="match status" value="1"/>
</dbReference>
<proteinExistence type="inferred from homology"/>
<dbReference type="PANTHER" id="PTHR11808:SF80">
    <property type="entry name" value="CYSTATHIONINE GAMMA-LYASE"/>
    <property type="match status" value="1"/>
</dbReference>
<evidence type="ECO:0000256" key="2">
    <source>
        <dbReference type="ARBA" id="ARBA00022898"/>
    </source>
</evidence>
<dbReference type="InterPro" id="IPR000277">
    <property type="entry name" value="Cys/Met-Metab_PyrdxlP-dep_enz"/>
</dbReference>
<reference evidence="4" key="1">
    <citation type="submission" date="2022-08" db="EMBL/GenBank/DDBJ databases">
        <title>Alicyclobacillus dauci DSM2870, complete genome.</title>
        <authorList>
            <person name="Wang Q."/>
            <person name="Cai R."/>
            <person name="Wang Z."/>
        </authorList>
    </citation>
    <scope>NUCLEOTIDE SEQUENCE</scope>
    <source>
        <strain evidence="4">DSM 28700</strain>
    </source>
</reference>
<comment type="cofactor">
    <cofactor evidence="1 3">
        <name>pyridoxal 5'-phosphate</name>
        <dbReference type="ChEBI" id="CHEBI:597326"/>
    </cofactor>
</comment>
<dbReference type="GO" id="GO:0016740">
    <property type="term" value="F:transferase activity"/>
    <property type="evidence" value="ECO:0007669"/>
    <property type="project" value="UniProtKB-KW"/>
</dbReference>
<evidence type="ECO:0000256" key="1">
    <source>
        <dbReference type="ARBA" id="ARBA00001933"/>
    </source>
</evidence>
<accession>A0ABY6YYT0</accession>
<keyword evidence="5" id="KW-1185">Reference proteome</keyword>
<evidence type="ECO:0000256" key="3">
    <source>
        <dbReference type="RuleBase" id="RU362118"/>
    </source>
</evidence>
<keyword evidence="4" id="KW-0808">Transferase</keyword>
<dbReference type="EMBL" id="CP104064">
    <property type="protein sequence ID" value="WAH35665.1"/>
    <property type="molecule type" value="Genomic_DNA"/>
</dbReference>
<name>A0ABY6YYT0_9BACL</name>
<organism evidence="4 5">
    <name type="scientific">Alicyclobacillus dauci</name>
    <dbReference type="NCBI Taxonomy" id="1475485"/>
    <lineage>
        <taxon>Bacteria</taxon>
        <taxon>Bacillati</taxon>
        <taxon>Bacillota</taxon>
        <taxon>Bacilli</taxon>
        <taxon>Bacillales</taxon>
        <taxon>Alicyclobacillaceae</taxon>
        <taxon>Alicyclobacillus</taxon>
    </lineage>
</organism>
<dbReference type="InterPro" id="IPR015421">
    <property type="entry name" value="PyrdxlP-dep_Trfase_major"/>
</dbReference>
<sequence>MFQKRLTMGVDIVVVSVSKHLAGHNDVVAGAVISSKDVMKKIFDKEYTLLGASMSPHDATLVRGLIQV</sequence>
<gene>
    <name evidence="4" type="ORF">NZD86_15460</name>
</gene>